<dbReference type="InterPro" id="IPR050954">
    <property type="entry name" value="ET_IronSulfur_Cluster-Binding"/>
</dbReference>
<dbReference type="KEGG" id="seds:AAY24_06375"/>
<evidence type="ECO:0000313" key="7">
    <source>
        <dbReference type="Proteomes" id="UP000034410"/>
    </source>
</evidence>
<dbReference type="InterPro" id="IPR017896">
    <property type="entry name" value="4Fe4S_Fe-S-bd"/>
</dbReference>
<dbReference type="NCBIfam" id="NF045797">
    <property type="entry name" value="DsrO"/>
    <property type="match status" value="1"/>
</dbReference>
<dbReference type="PANTHER" id="PTHR43177:SF3">
    <property type="entry name" value="PROTEIN NRFC HOMOLOG"/>
    <property type="match status" value="1"/>
</dbReference>
<organism evidence="6 7">
    <name type="scientific">Sedimenticola thiotaurini</name>
    <dbReference type="NCBI Taxonomy" id="1543721"/>
    <lineage>
        <taxon>Bacteria</taxon>
        <taxon>Pseudomonadati</taxon>
        <taxon>Pseudomonadota</taxon>
        <taxon>Gammaproteobacteria</taxon>
        <taxon>Chromatiales</taxon>
        <taxon>Sedimenticolaceae</taxon>
        <taxon>Sedimenticola</taxon>
    </lineage>
</organism>
<dbReference type="PANTHER" id="PTHR43177">
    <property type="entry name" value="PROTEIN NRFC"/>
    <property type="match status" value="1"/>
</dbReference>
<accession>A0A0F7JU08</accession>
<reference evidence="6 7" key="1">
    <citation type="journal article" date="2015" name="Genome Announc.">
        <title>Complete Genome Sequence of Sedimenticola thiotaurini Strain SIP-G1, a Polyphosphate- and Polyhydroxyalkanoate-Accumulating Sulfur-Oxidizing Gammaproteobacterium Isolated from Salt Marsh Sediments.</title>
        <authorList>
            <person name="Flood B.E."/>
            <person name="Jones D.S."/>
            <person name="Bailey J.V."/>
        </authorList>
    </citation>
    <scope>NUCLEOTIDE SEQUENCE [LARGE SCALE GENOMIC DNA]</scope>
    <source>
        <strain evidence="6 7">SIP-G1</strain>
    </source>
</reference>
<dbReference type="SUPFAM" id="SSF54862">
    <property type="entry name" value="4Fe-4S ferredoxins"/>
    <property type="match status" value="1"/>
</dbReference>
<gene>
    <name evidence="6" type="ORF">AAY24_06375</name>
</gene>
<name>A0A0F7JU08_9GAMM</name>
<keyword evidence="1" id="KW-0004">4Fe-4S</keyword>
<evidence type="ECO:0000256" key="4">
    <source>
        <dbReference type="ARBA" id="ARBA00023014"/>
    </source>
</evidence>
<feature type="domain" description="4Fe-4S ferredoxin-type" evidence="5">
    <location>
        <begin position="89"/>
        <end position="118"/>
    </location>
</feature>
<feature type="domain" description="4Fe-4S ferredoxin-type" evidence="5">
    <location>
        <begin position="56"/>
        <end position="87"/>
    </location>
</feature>
<evidence type="ECO:0000256" key="1">
    <source>
        <dbReference type="ARBA" id="ARBA00022485"/>
    </source>
</evidence>
<keyword evidence="7" id="KW-1185">Reference proteome</keyword>
<protein>
    <submittedName>
        <fullName evidence="6">(4Fe-4S)-binding protein</fullName>
    </submittedName>
</protein>
<dbReference type="PROSITE" id="PS51379">
    <property type="entry name" value="4FE4S_FER_2"/>
    <property type="match status" value="3"/>
</dbReference>
<proteinExistence type="predicted"/>
<keyword evidence="3" id="KW-0408">Iron</keyword>
<evidence type="ECO:0000313" key="6">
    <source>
        <dbReference type="EMBL" id="AKH20041.1"/>
    </source>
</evidence>
<evidence type="ECO:0000256" key="3">
    <source>
        <dbReference type="ARBA" id="ARBA00023004"/>
    </source>
</evidence>
<dbReference type="AlphaFoldDB" id="A0A0F7JU08"/>
<dbReference type="GO" id="GO:0046872">
    <property type="term" value="F:metal ion binding"/>
    <property type="evidence" value="ECO:0007669"/>
    <property type="project" value="UniProtKB-KW"/>
</dbReference>
<dbReference type="Proteomes" id="UP000034410">
    <property type="component" value="Chromosome"/>
</dbReference>
<sequence length="215" mass="24089">MAISAARPKRYAMVIDTRRCIGCQACSVACKTENDVPLGETRSWVEYIEKGEFPNVRRSFLPRLCNQCEKPQCVAVCPTGATYKRQEDGIVVVDSDVCIGCKYCIQACPYGMRYINPKTGTADKCDFCLHRVQNGIVPSCVNTCQGRARIFGDLNDPDSEVSKLIATNATTVLRPEMGTEPMVYYIDADHADQRDAAKQGIYIRIETNRRQKERV</sequence>
<dbReference type="EMBL" id="CP011412">
    <property type="protein sequence ID" value="AKH20041.1"/>
    <property type="molecule type" value="Genomic_DNA"/>
</dbReference>
<keyword evidence="4" id="KW-0411">Iron-sulfur</keyword>
<feature type="domain" description="4Fe-4S ferredoxin-type" evidence="5">
    <location>
        <begin position="11"/>
        <end position="41"/>
    </location>
</feature>
<dbReference type="InterPro" id="IPR054822">
    <property type="entry name" value="DsrO-like"/>
</dbReference>
<dbReference type="Gene3D" id="3.30.70.20">
    <property type="match status" value="2"/>
</dbReference>
<evidence type="ECO:0000256" key="2">
    <source>
        <dbReference type="ARBA" id="ARBA00022723"/>
    </source>
</evidence>
<keyword evidence="2" id="KW-0479">Metal-binding</keyword>
<dbReference type="InterPro" id="IPR017900">
    <property type="entry name" value="4Fe4S_Fe_S_CS"/>
</dbReference>
<dbReference type="Pfam" id="PF13247">
    <property type="entry name" value="Fer4_11"/>
    <property type="match status" value="1"/>
</dbReference>
<evidence type="ECO:0000259" key="5">
    <source>
        <dbReference type="PROSITE" id="PS51379"/>
    </source>
</evidence>
<dbReference type="PROSITE" id="PS00198">
    <property type="entry name" value="4FE4S_FER_1"/>
    <property type="match status" value="1"/>
</dbReference>
<dbReference type="CDD" id="cd10551">
    <property type="entry name" value="PsrB"/>
    <property type="match status" value="1"/>
</dbReference>
<dbReference type="GO" id="GO:0051539">
    <property type="term" value="F:4 iron, 4 sulfur cluster binding"/>
    <property type="evidence" value="ECO:0007669"/>
    <property type="project" value="UniProtKB-KW"/>
</dbReference>